<proteinExistence type="predicted"/>
<dbReference type="AlphaFoldDB" id="A0A7G9W5A0"/>
<keyword evidence="4" id="KW-1278">Translocase</keyword>
<dbReference type="Pfam" id="PF00005">
    <property type="entry name" value="ABC_tran"/>
    <property type="match status" value="1"/>
</dbReference>
<evidence type="ECO:0000256" key="2">
    <source>
        <dbReference type="ARBA" id="ARBA00022741"/>
    </source>
</evidence>
<feature type="domain" description="ABC transporter" evidence="5">
    <location>
        <begin position="4"/>
        <end position="240"/>
    </location>
</feature>
<protein>
    <submittedName>
        <fullName evidence="6">ABC transporter ATP-binding protein</fullName>
    </submittedName>
</protein>
<evidence type="ECO:0000256" key="3">
    <source>
        <dbReference type="ARBA" id="ARBA00022840"/>
    </source>
</evidence>
<dbReference type="InterPro" id="IPR003439">
    <property type="entry name" value="ABC_transporter-like_ATP-bd"/>
</dbReference>
<evidence type="ECO:0000259" key="5">
    <source>
        <dbReference type="PROSITE" id="PS50893"/>
    </source>
</evidence>
<accession>A0A7G9W5A0</accession>
<dbReference type="InterPro" id="IPR017871">
    <property type="entry name" value="ABC_transporter-like_CS"/>
</dbReference>
<dbReference type="GO" id="GO:0016887">
    <property type="term" value="F:ATP hydrolysis activity"/>
    <property type="evidence" value="ECO:0007669"/>
    <property type="project" value="InterPro"/>
</dbReference>
<evidence type="ECO:0000256" key="4">
    <source>
        <dbReference type="ARBA" id="ARBA00022967"/>
    </source>
</evidence>
<dbReference type="RefSeq" id="WP_213167525.1">
    <property type="nucleotide sequence ID" value="NZ_CP058559.1"/>
</dbReference>
<evidence type="ECO:0000313" key="7">
    <source>
        <dbReference type="Proteomes" id="UP000516160"/>
    </source>
</evidence>
<dbReference type="SUPFAM" id="SSF52540">
    <property type="entry name" value="P-loop containing nucleoside triphosphate hydrolases"/>
    <property type="match status" value="1"/>
</dbReference>
<dbReference type="Gene3D" id="3.40.50.300">
    <property type="entry name" value="P-loop containing nucleotide triphosphate hydrolases"/>
    <property type="match status" value="1"/>
</dbReference>
<keyword evidence="3 6" id="KW-0067">ATP-binding</keyword>
<dbReference type="PANTHER" id="PTHR42794:SF1">
    <property type="entry name" value="HEMIN IMPORT ATP-BINDING PROTEIN HMUV"/>
    <property type="match status" value="1"/>
</dbReference>
<dbReference type="PANTHER" id="PTHR42794">
    <property type="entry name" value="HEMIN IMPORT ATP-BINDING PROTEIN HMUV"/>
    <property type="match status" value="1"/>
</dbReference>
<keyword evidence="7" id="KW-1185">Reference proteome</keyword>
<keyword evidence="2" id="KW-0547">Nucleotide-binding</keyword>
<organism evidence="6 7">
    <name type="scientific">Alkalicella caledoniensis</name>
    <dbReference type="NCBI Taxonomy" id="2731377"/>
    <lineage>
        <taxon>Bacteria</taxon>
        <taxon>Bacillati</taxon>
        <taxon>Bacillota</taxon>
        <taxon>Clostridia</taxon>
        <taxon>Eubacteriales</taxon>
        <taxon>Proteinivoracaceae</taxon>
        <taxon>Alkalicella</taxon>
    </lineage>
</organism>
<sequence length="264" mass="29690">MPHITVKDLRFKYGEETVLDGLNLDIQRGKFYSILGPNGCGKTTLLKNMLKILEPNKNSIFIEGNDIYNLSTKKMSRLVASVPQDTSVDFDFSVLDIVLMGRTPYLKSFELESEKDLQIAKEAMEMTDTLRLKDKSIKNLSGGERQRVIVARAIVQQTNILLLDEPISHLDINHQVGLLDTVAFLCKEREITVSAVLHDINMAVEYSDYIILLNEGCVVAMGTPKEVIKKEIVQRVYKMDCCVIENPITGKPHVIPIGKGRRAI</sequence>
<dbReference type="PROSITE" id="PS50893">
    <property type="entry name" value="ABC_TRANSPORTER_2"/>
    <property type="match status" value="1"/>
</dbReference>
<evidence type="ECO:0000256" key="1">
    <source>
        <dbReference type="ARBA" id="ARBA00022448"/>
    </source>
</evidence>
<dbReference type="FunFam" id="3.40.50.300:FF:000134">
    <property type="entry name" value="Iron-enterobactin ABC transporter ATP-binding protein"/>
    <property type="match status" value="1"/>
</dbReference>
<dbReference type="Proteomes" id="UP000516160">
    <property type="component" value="Chromosome"/>
</dbReference>
<evidence type="ECO:0000313" key="6">
    <source>
        <dbReference type="EMBL" id="QNO13862.1"/>
    </source>
</evidence>
<gene>
    <name evidence="6" type="ORF">HYG86_03310</name>
</gene>
<dbReference type="PROSITE" id="PS00211">
    <property type="entry name" value="ABC_TRANSPORTER_1"/>
    <property type="match status" value="1"/>
</dbReference>
<dbReference type="SMART" id="SM00382">
    <property type="entry name" value="AAA"/>
    <property type="match status" value="1"/>
</dbReference>
<dbReference type="GO" id="GO:0005524">
    <property type="term" value="F:ATP binding"/>
    <property type="evidence" value="ECO:0007669"/>
    <property type="project" value="UniProtKB-KW"/>
</dbReference>
<dbReference type="KEGG" id="acae:HYG86_03310"/>
<keyword evidence="1" id="KW-0813">Transport</keyword>
<name>A0A7G9W5A0_ALKCA</name>
<dbReference type="CDD" id="cd03214">
    <property type="entry name" value="ABC_Iron-Siderophores_B12_Hemin"/>
    <property type="match status" value="1"/>
</dbReference>
<dbReference type="InterPro" id="IPR027417">
    <property type="entry name" value="P-loop_NTPase"/>
</dbReference>
<reference evidence="6 7" key="1">
    <citation type="submission" date="2020-07" db="EMBL/GenBank/DDBJ databases">
        <title>Alkalicella. sp. LB2 genome.</title>
        <authorList>
            <person name="Postec A."/>
            <person name="Quemeneur M."/>
        </authorList>
    </citation>
    <scope>NUCLEOTIDE SEQUENCE [LARGE SCALE GENOMIC DNA]</scope>
    <source>
        <strain evidence="6 7">LB2</strain>
    </source>
</reference>
<dbReference type="EMBL" id="CP058559">
    <property type="protein sequence ID" value="QNO13862.1"/>
    <property type="molecule type" value="Genomic_DNA"/>
</dbReference>
<dbReference type="InterPro" id="IPR003593">
    <property type="entry name" value="AAA+_ATPase"/>
</dbReference>